<name>A0ABV7FJW5_9ALTE</name>
<reference evidence="3" key="1">
    <citation type="journal article" date="2019" name="Int. J. Syst. Evol. Microbiol.">
        <title>The Global Catalogue of Microorganisms (GCM) 10K type strain sequencing project: providing services to taxonomists for standard genome sequencing and annotation.</title>
        <authorList>
            <consortium name="The Broad Institute Genomics Platform"/>
            <consortium name="The Broad Institute Genome Sequencing Center for Infectious Disease"/>
            <person name="Wu L."/>
            <person name="Ma J."/>
        </authorList>
    </citation>
    <scope>NUCLEOTIDE SEQUENCE [LARGE SCALE GENOMIC DNA]</scope>
    <source>
        <strain evidence="3">KCTC 52473</strain>
    </source>
</reference>
<dbReference type="PANTHER" id="PTHR39594:SF1">
    <property type="entry name" value="PROTEIN YCHQ"/>
    <property type="match status" value="1"/>
</dbReference>
<dbReference type="PIRSF" id="PIRSF005610">
    <property type="entry name" value="SirB"/>
    <property type="match status" value="1"/>
</dbReference>
<feature type="transmembrane region" description="Helical" evidence="1">
    <location>
        <begin position="12"/>
        <end position="33"/>
    </location>
</feature>
<protein>
    <submittedName>
        <fullName evidence="2">SirB2 family protein</fullName>
    </submittedName>
</protein>
<dbReference type="Pfam" id="PF04247">
    <property type="entry name" value="SirB"/>
    <property type="match status" value="1"/>
</dbReference>
<sequence length="121" mass="13388">MYTMLKHLHQTSMVLSLLVVIIAFVGVIFNLSFAQKKVLKIAPHILYTLAIITAILMIVQIGAYEHKWLASKAVGFVLYVLSASYALKWARNTPMRIVGLVSAIVWLAVTASIAISKNSLF</sequence>
<keyword evidence="3" id="KW-1185">Reference proteome</keyword>
<keyword evidence="1" id="KW-0812">Transmembrane</keyword>
<evidence type="ECO:0000313" key="3">
    <source>
        <dbReference type="Proteomes" id="UP001595478"/>
    </source>
</evidence>
<feature type="transmembrane region" description="Helical" evidence="1">
    <location>
        <begin position="45"/>
        <end position="63"/>
    </location>
</feature>
<dbReference type="EMBL" id="JBHRSW010000005">
    <property type="protein sequence ID" value="MFC3120588.1"/>
    <property type="molecule type" value="Genomic_DNA"/>
</dbReference>
<evidence type="ECO:0000313" key="2">
    <source>
        <dbReference type="EMBL" id="MFC3120588.1"/>
    </source>
</evidence>
<dbReference type="InterPro" id="IPR007360">
    <property type="entry name" value="SirB"/>
</dbReference>
<proteinExistence type="predicted"/>
<comment type="caution">
    <text evidence="2">The sequence shown here is derived from an EMBL/GenBank/DDBJ whole genome shotgun (WGS) entry which is preliminary data.</text>
</comment>
<keyword evidence="1" id="KW-1133">Transmembrane helix</keyword>
<feature type="transmembrane region" description="Helical" evidence="1">
    <location>
        <begin position="69"/>
        <end position="90"/>
    </location>
</feature>
<dbReference type="PANTHER" id="PTHR39594">
    <property type="entry name" value="PROTEIN YCHQ"/>
    <property type="match status" value="1"/>
</dbReference>
<accession>A0ABV7FJW5</accession>
<keyword evidence="1" id="KW-0472">Membrane</keyword>
<dbReference type="Proteomes" id="UP001595478">
    <property type="component" value="Unassembled WGS sequence"/>
</dbReference>
<dbReference type="RefSeq" id="WP_376918723.1">
    <property type="nucleotide sequence ID" value="NZ_JBHRSW010000005.1"/>
</dbReference>
<gene>
    <name evidence="2" type="ORF">ACFOHL_03045</name>
</gene>
<evidence type="ECO:0000256" key="1">
    <source>
        <dbReference type="SAM" id="Phobius"/>
    </source>
</evidence>
<feature type="transmembrane region" description="Helical" evidence="1">
    <location>
        <begin position="97"/>
        <end position="115"/>
    </location>
</feature>
<organism evidence="2 3">
    <name type="scientific">Agaribacter flavus</name>
    <dbReference type="NCBI Taxonomy" id="1902781"/>
    <lineage>
        <taxon>Bacteria</taxon>
        <taxon>Pseudomonadati</taxon>
        <taxon>Pseudomonadota</taxon>
        <taxon>Gammaproteobacteria</taxon>
        <taxon>Alteromonadales</taxon>
        <taxon>Alteromonadaceae</taxon>
        <taxon>Agaribacter</taxon>
    </lineage>
</organism>